<dbReference type="Gene3D" id="1.10.3730.20">
    <property type="match status" value="1"/>
</dbReference>
<dbReference type="GO" id="GO:0009245">
    <property type="term" value="P:lipid A biosynthetic process"/>
    <property type="evidence" value="ECO:0007669"/>
    <property type="project" value="UniProtKB-KW"/>
</dbReference>
<organism evidence="12 13">
    <name type="scientific">Agrobacterium salinitolerans</name>
    <dbReference type="NCBI Taxonomy" id="1183413"/>
    <lineage>
        <taxon>Bacteria</taxon>
        <taxon>Pseudomonadati</taxon>
        <taxon>Pseudomonadota</taxon>
        <taxon>Alphaproteobacteria</taxon>
        <taxon>Hyphomicrobiales</taxon>
        <taxon>Rhizobiaceae</taxon>
        <taxon>Rhizobium/Agrobacterium group</taxon>
        <taxon>Agrobacterium</taxon>
    </lineage>
</organism>
<feature type="domain" description="EamA" evidence="11">
    <location>
        <begin position="45"/>
        <end position="115"/>
    </location>
</feature>
<dbReference type="RefSeq" id="WP_077983188.1">
    <property type="nucleotide sequence ID" value="NZ_CP074401.1"/>
</dbReference>
<keyword evidence="8" id="KW-1133">Transmembrane helix</keyword>
<dbReference type="InterPro" id="IPR037185">
    <property type="entry name" value="EmrE-like"/>
</dbReference>
<evidence type="ECO:0000256" key="5">
    <source>
        <dbReference type="ARBA" id="ARBA00022556"/>
    </source>
</evidence>
<evidence type="ECO:0000256" key="2">
    <source>
        <dbReference type="ARBA" id="ARBA00022475"/>
    </source>
</evidence>
<keyword evidence="4" id="KW-0997">Cell inner membrane</keyword>
<keyword evidence="6" id="KW-0812">Transmembrane</keyword>
<keyword evidence="10" id="KW-0472">Membrane</keyword>
<evidence type="ECO:0000256" key="9">
    <source>
        <dbReference type="ARBA" id="ARBA00023098"/>
    </source>
</evidence>
<reference evidence="12" key="1">
    <citation type="submission" date="2022-10" db="EMBL/GenBank/DDBJ databases">
        <title>Complete genome sequence of Agrobacterium salinitolerans CFBP5507.</title>
        <authorList>
            <person name="Tchabashvili S."/>
            <person name="Yen H.-C."/>
            <person name="Haryono M."/>
            <person name="Lin Y.-C."/>
            <person name="Lai E.-M."/>
            <person name="Kuo C.-H."/>
        </authorList>
    </citation>
    <scope>NUCLEOTIDE SEQUENCE</scope>
    <source>
        <strain evidence="12">CFBP5507</strain>
    </source>
</reference>
<dbReference type="GO" id="GO:0022857">
    <property type="term" value="F:transmembrane transporter activity"/>
    <property type="evidence" value="ECO:0007669"/>
    <property type="project" value="InterPro"/>
</dbReference>
<dbReference type="InterPro" id="IPR000390">
    <property type="entry name" value="Small_drug/metabolite_transptr"/>
</dbReference>
<dbReference type="PANTHER" id="PTHR30561:SF9">
    <property type="entry name" value="4-AMINO-4-DEOXY-L-ARABINOSE-PHOSPHOUNDECAPRENOL FLIPPASE SUBUNIT ARNF-RELATED"/>
    <property type="match status" value="1"/>
</dbReference>
<keyword evidence="2" id="KW-1003">Cell membrane</keyword>
<dbReference type="Pfam" id="PF00892">
    <property type="entry name" value="EamA"/>
    <property type="match status" value="1"/>
</dbReference>
<name>A0A1S9EUM7_9HYPH</name>
<comment type="subcellular location">
    <subcellularLocation>
        <location evidence="1">Cell membrane</location>
        <topology evidence="1">Multi-pass membrane protein</topology>
    </subcellularLocation>
</comment>
<evidence type="ECO:0000256" key="7">
    <source>
        <dbReference type="ARBA" id="ARBA00022985"/>
    </source>
</evidence>
<gene>
    <name evidence="12" type="ORF">CFBP5507_18050</name>
</gene>
<evidence type="ECO:0000313" key="13">
    <source>
        <dbReference type="Proteomes" id="UP000298735"/>
    </source>
</evidence>
<dbReference type="Proteomes" id="UP000298735">
    <property type="component" value="Chromosome Linear"/>
</dbReference>
<dbReference type="SUPFAM" id="SSF103481">
    <property type="entry name" value="Multidrug resistance efflux transporter EmrE"/>
    <property type="match status" value="1"/>
</dbReference>
<dbReference type="InterPro" id="IPR000620">
    <property type="entry name" value="EamA_dom"/>
</dbReference>
<accession>A0A1S9EUM7</accession>
<protein>
    <submittedName>
        <fullName evidence="12">EamA family transporter</fullName>
    </submittedName>
</protein>
<evidence type="ECO:0000256" key="8">
    <source>
        <dbReference type="ARBA" id="ARBA00022989"/>
    </source>
</evidence>
<dbReference type="AlphaFoldDB" id="A0A1S9EUM7"/>
<sequence length="132" mass="14348">MKDLPTLWLSIPLLNTLQQIFLKESAVHVSGEFGVQWLVSLATSPWFILAIIAEIVCFVLWLRVLEQTDLSKAFPLSAVSYVFVLASAWLLYSEPVSALQLGGSALIIAGAWCVSTAPEERAIPASSTKSAQ</sequence>
<keyword evidence="3" id="KW-0444">Lipid biosynthesis</keyword>
<dbReference type="GO" id="GO:0005886">
    <property type="term" value="C:plasma membrane"/>
    <property type="evidence" value="ECO:0007669"/>
    <property type="project" value="UniProtKB-SubCell"/>
</dbReference>
<evidence type="ECO:0000259" key="11">
    <source>
        <dbReference type="Pfam" id="PF00892"/>
    </source>
</evidence>
<keyword evidence="9" id="KW-0443">Lipid metabolism</keyword>
<evidence type="ECO:0000256" key="3">
    <source>
        <dbReference type="ARBA" id="ARBA00022516"/>
    </source>
</evidence>
<evidence type="ECO:0000256" key="6">
    <source>
        <dbReference type="ARBA" id="ARBA00022692"/>
    </source>
</evidence>
<evidence type="ECO:0000256" key="1">
    <source>
        <dbReference type="ARBA" id="ARBA00004651"/>
    </source>
</evidence>
<keyword evidence="5" id="KW-0441">Lipid A biosynthesis</keyword>
<keyword evidence="7" id="KW-0448">Lipopolysaccharide biosynthesis</keyword>
<dbReference type="OrthoDB" id="7189096at2"/>
<dbReference type="KEGG" id="asal:CFBP5507_18050"/>
<dbReference type="GO" id="GO:0009103">
    <property type="term" value="P:lipopolysaccharide biosynthetic process"/>
    <property type="evidence" value="ECO:0007669"/>
    <property type="project" value="UniProtKB-KW"/>
</dbReference>
<proteinExistence type="predicted"/>
<dbReference type="EMBL" id="CP109969">
    <property type="protein sequence ID" value="UYZ09589.1"/>
    <property type="molecule type" value="Genomic_DNA"/>
</dbReference>
<evidence type="ECO:0000256" key="10">
    <source>
        <dbReference type="ARBA" id="ARBA00023136"/>
    </source>
</evidence>
<evidence type="ECO:0000313" key="12">
    <source>
        <dbReference type="EMBL" id="UYZ09589.1"/>
    </source>
</evidence>
<dbReference type="PANTHER" id="PTHR30561">
    <property type="entry name" value="SMR FAMILY PROTON-DEPENDENT DRUG EFFLUX TRANSPORTER SUGE"/>
    <property type="match status" value="1"/>
</dbReference>
<evidence type="ECO:0000256" key="4">
    <source>
        <dbReference type="ARBA" id="ARBA00022519"/>
    </source>
</evidence>